<protein>
    <submittedName>
        <fullName evidence="1 3">Uncharacterized protein</fullName>
    </submittedName>
</protein>
<proteinExistence type="predicted"/>
<evidence type="ECO:0000313" key="1">
    <source>
        <dbReference type="EMBL" id="VDP42506.1"/>
    </source>
</evidence>
<evidence type="ECO:0000313" key="2">
    <source>
        <dbReference type="Proteomes" id="UP000279833"/>
    </source>
</evidence>
<dbReference type="Proteomes" id="UP000279833">
    <property type="component" value="Unassembled WGS sequence"/>
</dbReference>
<organism evidence="3">
    <name type="scientific">Schistosoma curassoni</name>
    <dbReference type="NCBI Taxonomy" id="6186"/>
    <lineage>
        <taxon>Eukaryota</taxon>
        <taxon>Metazoa</taxon>
        <taxon>Spiralia</taxon>
        <taxon>Lophotrochozoa</taxon>
        <taxon>Platyhelminthes</taxon>
        <taxon>Trematoda</taxon>
        <taxon>Digenea</taxon>
        <taxon>Strigeidida</taxon>
        <taxon>Schistosomatoidea</taxon>
        <taxon>Schistosomatidae</taxon>
        <taxon>Schistosoma</taxon>
    </lineage>
</organism>
<accession>A0A183K7L3</accession>
<reference evidence="3" key="1">
    <citation type="submission" date="2016-06" db="UniProtKB">
        <authorList>
            <consortium name="WormBaseParasite"/>
        </authorList>
    </citation>
    <scope>IDENTIFICATION</scope>
</reference>
<evidence type="ECO:0000313" key="3">
    <source>
        <dbReference type="WBParaSite" id="SCUD_0001099101-mRNA-1"/>
    </source>
</evidence>
<dbReference type="WBParaSite" id="SCUD_0001099101-mRNA-1">
    <property type="protein sequence ID" value="SCUD_0001099101-mRNA-1"/>
    <property type="gene ID" value="SCUD_0001099101"/>
</dbReference>
<reference evidence="1 2" key="2">
    <citation type="submission" date="2018-11" db="EMBL/GenBank/DDBJ databases">
        <authorList>
            <consortium name="Pathogen Informatics"/>
        </authorList>
    </citation>
    <scope>NUCLEOTIDE SEQUENCE [LARGE SCALE GENOMIC DNA]</scope>
    <source>
        <strain evidence="1">Dakar</strain>
        <strain evidence="2">Dakar, Senegal</strain>
    </source>
</reference>
<gene>
    <name evidence="1" type="ORF">SCUD_LOCUS10991</name>
</gene>
<dbReference type="AlphaFoldDB" id="A0A183K7L3"/>
<sequence length="270" mass="30908">MFFNCRDAALALPTLAFTSASEPPCPSMMLPSLIIWNLEESKDNDPAKRHAHDLQLVESVVRNVLPEEVPGVHITNVIRLDLETTTHCKAAAVKGFRALWSLRRAFKSFDEEPFRTLYPIYVRPHLEYRIQAANTCLIKATNSLEHVQCVGTKLVKGLSRLPYDERLKRLNLFPLSYRRTRGDLILAIRIFNYDYGVNMSYRFAPSSTNNLRGHSEKVRKPLSSKLKVGSRFSHRVVNDWNALPEQVVSAPSVNTFKEKLDLHWKAMCQD</sequence>
<keyword evidence="2" id="KW-1185">Reference proteome</keyword>
<name>A0A183K7L3_9TREM</name>
<dbReference type="STRING" id="6186.A0A183K7L3"/>
<dbReference type="EMBL" id="UZAK01034114">
    <property type="protein sequence ID" value="VDP42506.1"/>
    <property type="molecule type" value="Genomic_DNA"/>
</dbReference>